<gene>
    <name evidence="1" type="ORF">K1T71_008771</name>
</gene>
<evidence type="ECO:0000313" key="1">
    <source>
        <dbReference type="EMBL" id="KAJ0175612.1"/>
    </source>
</evidence>
<sequence length="167" mass="19333">MSISTEFISKQQDKVRLVLQDVISNLYNSTSSTSFLSINMINTIKQDVKNLLLTSDFDKNYIIRYLNNKSWNDERIECFITVIEENRSTLLYDTLINHNASYCESIMNFDWNIKLVLGSSELKAVKYPLMQLMFATRTLSSYEDDFGCELNKNVLAKLIDVLEATLK</sequence>
<protein>
    <submittedName>
        <fullName evidence="1">Uncharacterized protein</fullName>
    </submittedName>
</protein>
<accession>A0ACC1CWW9</accession>
<dbReference type="Proteomes" id="UP000824533">
    <property type="component" value="Linkage Group LG15"/>
</dbReference>
<proteinExistence type="predicted"/>
<keyword evidence="2" id="KW-1185">Reference proteome</keyword>
<comment type="caution">
    <text evidence="1">The sequence shown here is derived from an EMBL/GenBank/DDBJ whole genome shotgun (WGS) entry which is preliminary data.</text>
</comment>
<name>A0ACC1CWW9_9NEOP</name>
<reference evidence="1 2" key="1">
    <citation type="journal article" date="2021" name="Front. Genet.">
        <title>Chromosome-Level Genome Assembly Reveals Significant Gene Expansion in the Toll and IMD Signaling Pathways of Dendrolimus kikuchii.</title>
        <authorList>
            <person name="Zhou J."/>
            <person name="Wu P."/>
            <person name="Xiong Z."/>
            <person name="Liu N."/>
            <person name="Zhao N."/>
            <person name="Ji M."/>
            <person name="Qiu Y."/>
            <person name="Yang B."/>
        </authorList>
    </citation>
    <scope>NUCLEOTIDE SEQUENCE [LARGE SCALE GENOMIC DNA]</scope>
    <source>
        <strain evidence="1">Ann1</strain>
    </source>
</reference>
<evidence type="ECO:0000313" key="2">
    <source>
        <dbReference type="Proteomes" id="UP000824533"/>
    </source>
</evidence>
<dbReference type="EMBL" id="CM034401">
    <property type="protein sequence ID" value="KAJ0175612.1"/>
    <property type="molecule type" value="Genomic_DNA"/>
</dbReference>
<organism evidence="1 2">
    <name type="scientific">Dendrolimus kikuchii</name>
    <dbReference type="NCBI Taxonomy" id="765133"/>
    <lineage>
        <taxon>Eukaryota</taxon>
        <taxon>Metazoa</taxon>
        <taxon>Ecdysozoa</taxon>
        <taxon>Arthropoda</taxon>
        <taxon>Hexapoda</taxon>
        <taxon>Insecta</taxon>
        <taxon>Pterygota</taxon>
        <taxon>Neoptera</taxon>
        <taxon>Endopterygota</taxon>
        <taxon>Lepidoptera</taxon>
        <taxon>Glossata</taxon>
        <taxon>Ditrysia</taxon>
        <taxon>Bombycoidea</taxon>
        <taxon>Lasiocampidae</taxon>
        <taxon>Dendrolimus</taxon>
    </lineage>
</organism>